<accession>A0AAD5WIK3</accession>
<sequence>MEGSAVRHCFLESVMGSILCRQLLATRPQSIMYMASAAHKYIRSLLPCDLLPMDIPASERSLGMYFMGLDAMSKNRLLNDHFHSIYTSRGDAMGRFYRMRTLRIVKLYIHLDGMYALTSQRWQ</sequence>
<dbReference type="EMBL" id="JAHQIW010007009">
    <property type="protein sequence ID" value="KAJ1371617.1"/>
    <property type="molecule type" value="Genomic_DNA"/>
</dbReference>
<protein>
    <submittedName>
        <fullName evidence="1">Uncharacterized protein</fullName>
    </submittedName>
</protein>
<evidence type="ECO:0000313" key="2">
    <source>
        <dbReference type="Proteomes" id="UP001196413"/>
    </source>
</evidence>
<dbReference type="AlphaFoldDB" id="A0AAD5WIK3"/>
<reference evidence="1" key="1">
    <citation type="submission" date="2021-06" db="EMBL/GenBank/DDBJ databases">
        <title>Parelaphostrongylus tenuis whole genome reference sequence.</title>
        <authorList>
            <person name="Garwood T.J."/>
            <person name="Larsen P.A."/>
            <person name="Fountain-Jones N.M."/>
            <person name="Garbe J.R."/>
            <person name="Macchietto M.G."/>
            <person name="Kania S.A."/>
            <person name="Gerhold R.W."/>
            <person name="Richards J.E."/>
            <person name="Wolf T.M."/>
        </authorList>
    </citation>
    <scope>NUCLEOTIDE SEQUENCE</scope>
    <source>
        <strain evidence="1">MNPRO001-30</strain>
        <tissue evidence="1">Meninges</tissue>
    </source>
</reference>
<comment type="caution">
    <text evidence="1">The sequence shown here is derived from an EMBL/GenBank/DDBJ whole genome shotgun (WGS) entry which is preliminary data.</text>
</comment>
<keyword evidence="2" id="KW-1185">Reference proteome</keyword>
<evidence type="ECO:0000313" key="1">
    <source>
        <dbReference type="EMBL" id="KAJ1371617.1"/>
    </source>
</evidence>
<name>A0AAD5WIK3_PARTN</name>
<proteinExistence type="predicted"/>
<organism evidence="1 2">
    <name type="scientific">Parelaphostrongylus tenuis</name>
    <name type="common">Meningeal worm</name>
    <dbReference type="NCBI Taxonomy" id="148309"/>
    <lineage>
        <taxon>Eukaryota</taxon>
        <taxon>Metazoa</taxon>
        <taxon>Ecdysozoa</taxon>
        <taxon>Nematoda</taxon>
        <taxon>Chromadorea</taxon>
        <taxon>Rhabditida</taxon>
        <taxon>Rhabditina</taxon>
        <taxon>Rhabditomorpha</taxon>
        <taxon>Strongyloidea</taxon>
        <taxon>Metastrongylidae</taxon>
        <taxon>Parelaphostrongylus</taxon>
    </lineage>
</organism>
<dbReference type="Proteomes" id="UP001196413">
    <property type="component" value="Unassembled WGS sequence"/>
</dbReference>
<gene>
    <name evidence="1" type="ORF">KIN20_033603</name>
</gene>